<sequence length="225" mass="23616">MAPYSLNVGIGCLLPGSASLSSFPQPWWGRADVPWPALVSRDEPMSAPSSSSVPLPAPFFPFSLCSRPLVAIALAPAPCRRPLLLFSLPQAPLLPALCSAQEPPWCLETAGVFHFAKNLLIQTCCLSSLVACSEHLSPTSSLASPAELLLGRALLMPVAPIPIQISCPFSSAAALLRGFLVALVVDLQPGVRSPSATPSKPVLVVDVALRALPVQRNVEPCGQPM</sequence>
<evidence type="ECO:0000313" key="2">
    <source>
        <dbReference type="Proteomes" id="UP000251960"/>
    </source>
</evidence>
<dbReference type="Proteomes" id="UP000251960">
    <property type="component" value="Chromosome 10"/>
</dbReference>
<protein>
    <submittedName>
        <fullName evidence="1">Uncharacterized protein</fullName>
    </submittedName>
</protein>
<name>A0A3L6G8B5_MAIZE</name>
<dbReference type="ExpressionAtlas" id="A0A3L6G8B5">
    <property type="expression patterns" value="baseline and differential"/>
</dbReference>
<accession>A0A3L6G8B5</accession>
<organism evidence="1 2">
    <name type="scientific">Zea mays</name>
    <name type="common">Maize</name>
    <dbReference type="NCBI Taxonomy" id="4577"/>
    <lineage>
        <taxon>Eukaryota</taxon>
        <taxon>Viridiplantae</taxon>
        <taxon>Streptophyta</taxon>
        <taxon>Embryophyta</taxon>
        <taxon>Tracheophyta</taxon>
        <taxon>Spermatophyta</taxon>
        <taxon>Magnoliopsida</taxon>
        <taxon>Liliopsida</taxon>
        <taxon>Poales</taxon>
        <taxon>Poaceae</taxon>
        <taxon>PACMAD clade</taxon>
        <taxon>Panicoideae</taxon>
        <taxon>Andropogonodae</taxon>
        <taxon>Andropogoneae</taxon>
        <taxon>Tripsacinae</taxon>
        <taxon>Zea</taxon>
    </lineage>
</organism>
<evidence type="ECO:0000313" key="1">
    <source>
        <dbReference type="EMBL" id="PWZ44660.1"/>
    </source>
</evidence>
<gene>
    <name evidence="1" type="ORF">Zm00014a_024489</name>
</gene>
<dbReference type="EMBL" id="NCVQ01000002">
    <property type="protein sequence ID" value="PWZ44660.1"/>
    <property type="molecule type" value="Genomic_DNA"/>
</dbReference>
<reference evidence="1 2" key="1">
    <citation type="journal article" date="2018" name="Nat. Genet.">
        <title>Extensive intraspecific gene order and gene structural variations between Mo17 and other maize genomes.</title>
        <authorList>
            <person name="Sun S."/>
            <person name="Zhou Y."/>
            <person name="Chen J."/>
            <person name="Shi J."/>
            <person name="Zhao H."/>
            <person name="Zhao H."/>
            <person name="Song W."/>
            <person name="Zhang M."/>
            <person name="Cui Y."/>
            <person name="Dong X."/>
            <person name="Liu H."/>
            <person name="Ma X."/>
            <person name="Jiao Y."/>
            <person name="Wang B."/>
            <person name="Wei X."/>
            <person name="Stein J.C."/>
            <person name="Glaubitz J.C."/>
            <person name="Lu F."/>
            <person name="Yu G."/>
            <person name="Liang C."/>
            <person name="Fengler K."/>
            <person name="Li B."/>
            <person name="Rafalski A."/>
            <person name="Schnable P.S."/>
            <person name="Ware D.H."/>
            <person name="Buckler E.S."/>
            <person name="Lai J."/>
        </authorList>
    </citation>
    <scope>NUCLEOTIDE SEQUENCE [LARGE SCALE GENOMIC DNA]</scope>
    <source>
        <strain evidence="2">cv. Missouri 17</strain>
        <tissue evidence="1">Seedling</tissue>
    </source>
</reference>
<comment type="caution">
    <text evidence="1">The sequence shown here is derived from an EMBL/GenBank/DDBJ whole genome shotgun (WGS) entry which is preliminary data.</text>
</comment>
<dbReference type="AlphaFoldDB" id="A0A3L6G8B5"/>
<proteinExistence type="predicted"/>